<dbReference type="Proteomes" id="UP000183040">
    <property type="component" value="Unassembled WGS sequence"/>
</dbReference>
<reference evidence="2 3" key="1">
    <citation type="submission" date="2016-10" db="EMBL/GenBank/DDBJ databases">
        <authorList>
            <person name="de Groot N.N."/>
        </authorList>
    </citation>
    <scope>NUCLEOTIDE SEQUENCE [LARGE SCALE GENOMIC DNA]</scope>
    <source>
        <strain evidence="2 3">NLAE-zl-G339</strain>
    </source>
</reference>
<keyword evidence="1" id="KW-0732">Signal</keyword>
<accession>A0A174IBU3</accession>
<protein>
    <recommendedName>
        <fullName evidence="4">Lipoprotein</fullName>
    </recommendedName>
</protein>
<dbReference type="EMBL" id="FNRP01000059">
    <property type="protein sequence ID" value="SEB19418.1"/>
    <property type="molecule type" value="Genomic_DNA"/>
</dbReference>
<dbReference type="AlphaFoldDB" id="A0A174IBU3"/>
<evidence type="ECO:0000313" key="2">
    <source>
        <dbReference type="EMBL" id="SEB19418.1"/>
    </source>
</evidence>
<name>A0A174IBU3_9BACE</name>
<sequence>MRKIIILLFVFICCLTSCSNQSIATDKTEKANSPEPVCNATYQLFPTQNMWTFIKLNTRDGRMWQVQYDIKGSERFEVNLNTAPFATKEEERDGRFTLYPTQNMWTFILLDQIDGRMWQVQWSMKEDSRFVIQI</sequence>
<organism evidence="2 3">
    <name type="scientific">Bacteroides xylanisolvens</name>
    <dbReference type="NCBI Taxonomy" id="371601"/>
    <lineage>
        <taxon>Bacteria</taxon>
        <taxon>Pseudomonadati</taxon>
        <taxon>Bacteroidota</taxon>
        <taxon>Bacteroidia</taxon>
        <taxon>Bacteroidales</taxon>
        <taxon>Bacteroidaceae</taxon>
        <taxon>Bacteroides</taxon>
    </lineage>
</organism>
<evidence type="ECO:0000313" key="3">
    <source>
        <dbReference type="Proteomes" id="UP000183040"/>
    </source>
</evidence>
<feature type="chain" id="PRO_5014251566" description="Lipoprotein" evidence="1">
    <location>
        <begin position="25"/>
        <end position="134"/>
    </location>
</feature>
<proteinExistence type="predicted"/>
<dbReference type="RefSeq" id="WP_008771049.1">
    <property type="nucleotide sequence ID" value="NZ_CABKPA010000033.1"/>
</dbReference>
<evidence type="ECO:0000256" key="1">
    <source>
        <dbReference type="SAM" id="SignalP"/>
    </source>
</evidence>
<gene>
    <name evidence="2" type="ORF">SAMN04487924_1591</name>
</gene>
<evidence type="ECO:0008006" key="4">
    <source>
        <dbReference type="Google" id="ProtNLM"/>
    </source>
</evidence>
<feature type="signal peptide" evidence="1">
    <location>
        <begin position="1"/>
        <end position="24"/>
    </location>
</feature>